<dbReference type="EMBL" id="JAMZEB010000002">
    <property type="protein sequence ID" value="MCP2358648.1"/>
    <property type="molecule type" value="Genomic_DNA"/>
</dbReference>
<keyword evidence="3" id="KW-1185">Reference proteome</keyword>
<comment type="caution">
    <text evidence="2">The sequence shown here is derived from an EMBL/GenBank/DDBJ whole genome shotgun (WGS) entry which is preliminary data.</text>
</comment>
<dbReference type="Proteomes" id="UP001139648">
    <property type="component" value="Unassembled WGS sequence"/>
</dbReference>
<name>A0A9X2GQH6_9ACTN</name>
<organism evidence="2 3">
    <name type="scientific">Nonomuraea thailandensis</name>
    <dbReference type="NCBI Taxonomy" id="1188745"/>
    <lineage>
        <taxon>Bacteria</taxon>
        <taxon>Bacillati</taxon>
        <taxon>Actinomycetota</taxon>
        <taxon>Actinomycetes</taxon>
        <taxon>Streptosporangiales</taxon>
        <taxon>Streptosporangiaceae</taxon>
        <taxon>Nonomuraea</taxon>
    </lineage>
</organism>
<reference evidence="2" key="1">
    <citation type="submission" date="2022-06" db="EMBL/GenBank/DDBJ databases">
        <title>Sequencing the genomes of 1000 actinobacteria strains.</title>
        <authorList>
            <person name="Klenk H.-P."/>
        </authorList>
    </citation>
    <scope>NUCLEOTIDE SEQUENCE</scope>
    <source>
        <strain evidence="2">DSM 46694</strain>
    </source>
</reference>
<proteinExistence type="predicted"/>
<evidence type="ECO:0000256" key="1">
    <source>
        <dbReference type="SAM" id="MobiDB-lite"/>
    </source>
</evidence>
<feature type="compositionally biased region" description="Basic and acidic residues" evidence="1">
    <location>
        <begin position="53"/>
        <end position="62"/>
    </location>
</feature>
<dbReference type="AlphaFoldDB" id="A0A9X2GQH6"/>
<sequence length="78" mass="8896">MTILPAEGRGETPRALFQLSTLEIGKRRRRAGRGRPARRKPVERLLAARLALRPEGHAEQRRTGIAGRRPAHRRPSDW</sequence>
<evidence type="ECO:0000313" key="3">
    <source>
        <dbReference type="Proteomes" id="UP001139648"/>
    </source>
</evidence>
<accession>A0A9X2GQH6</accession>
<feature type="compositionally biased region" description="Basic residues" evidence="1">
    <location>
        <begin position="69"/>
        <end position="78"/>
    </location>
</feature>
<evidence type="ECO:0000313" key="2">
    <source>
        <dbReference type="EMBL" id="MCP2358648.1"/>
    </source>
</evidence>
<protein>
    <submittedName>
        <fullName evidence="2">Uncharacterized protein</fullName>
    </submittedName>
</protein>
<feature type="region of interest" description="Disordered" evidence="1">
    <location>
        <begin position="53"/>
        <end position="78"/>
    </location>
</feature>
<gene>
    <name evidence="2" type="ORF">HD597_005668</name>
</gene>
<dbReference type="RefSeq" id="WP_253745826.1">
    <property type="nucleotide sequence ID" value="NZ_BAABKA010000007.1"/>
</dbReference>